<evidence type="ECO:0000313" key="2">
    <source>
        <dbReference type="EMBL" id="CAK8687158.1"/>
    </source>
</evidence>
<evidence type="ECO:0000313" key="3">
    <source>
        <dbReference type="Proteomes" id="UP001642483"/>
    </source>
</evidence>
<accession>A0ABP0G5R2</accession>
<name>A0ABP0G5R2_CLALP</name>
<proteinExistence type="predicted"/>
<organism evidence="2 3">
    <name type="scientific">Clavelina lepadiformis</name>
    <name type="common">Light-bulb sea squirt</name>
    <name type="synonym">Ascidia lepadiformis</name>
    <dbReference type="NCBI Taxonomy" id="159417"/>
    <lineage>
        <taxon>Eukaryota</taxon>
        <taxon>Metazoa</taxon>
        <taxon>Chordata</taxon>
        <taxon>Tunicata</taxon>
        <taxon>Ascidiacea</taxon>
        <taxon>Aplousobranchia</taxon>
        <taxon>Clavelinidae</taxon>
        <taxon>Clavelina</taxon>
    </lineage>
</organism>
<dbReference type="EMBL" id="CAWYQH010000103">
    <property type="protein sequence ID" value="CAK8687158.1"/>
    <property type="molecule type" value="Genomic_DNA"/>
</dbReference>
<dbReference type="Proteomes" id="UP001642483">
    <property type="component" value="Unassembled WGS sequence"/>
</dbReference>
<keyword evidence="3" id="KW-1185">Reference proteome</keyword>
<comment type="caution">
    <text evidence="2">The sequence shown here is derived from an EMBL/GenBank/DDBJ whole genome shotgun (WGS) entry which is preliminary data.</text>
</comment>
<sequence>MTWIEVLPVTAAIMGCGMVMMGSIICLQRSQYRGFMDRRVPYGAHVSRYTCHGRLNERDERLAIHPTEVNWIHPLWRPSNYK</sequence>
<gene>
    <name evidence="2" type="ORF">CVLEPA_LOCUS19234</name>
</gene>
<protein>
    <recommendedName>
        <fullName evidence="4">NADH dehydrogenase [ubiquinone] 1 alpha subcomplex subunit 1</fullName>
    </recommendedName>
</protein>
<feature type="transmembrane region" description="Helical" evidence="1">
    <location>
        <begin position="6"/>
        <end position="27"/>
    </location>
</feature>
<evidence type="ECO:0008006" key="4">
    <source>
        <dbReference type="Google" id="ProtNLM"/>
    </source>
</evidence>
<keyword evidence="1" id="KW-1133">Transmembrane helix</keyword>
<keyword evidence="1" id="KW-0472">Membrane</keyword>
<evidence type="ECO:0000256" key="1">
    <source>
        <dbReference type="SAM" id="Phobius"/>
    </source>
</evidence>
<keyword evidence="1" id="KW-0812">Transmembrane</keyword>
<reference evidence="2 3" key="1">
    <citation type="submission" date="2024-02" db="EMBL/GenBank/DDBJ databases">
        <authorList>
            <person name="Daric V."/>
            <person name="Darras S."/>
        </authorList>
    </citation>
    <scope>NUCLEOTIDE SEQUENCE [LARGE SCALE GENOMIC DNA]</scope>
</reference>